<dbReference type="Gene3D" id="3.90.640.10">
    <property type="entry name" value="Actin, Chain A, domain 4"/>
    <property type="match status" value="1"/>
</dbReference>
<dbReference type="Gene3D" id="1.20.1270.10">
    <property type="match status" value="1"/>
</dbReference>
<dbReference type="Pfam" id="PF00001">
    <property type="entry name" value="7tm_1"/>
    <property type="match status" value="1"/>
</dbReference>
<comment type="similarity">
    <text evidence="4">Belongs to the G-protein coupled receptor 1 family.</text>
</comment>
<name>A0A9Q0RW75_9DIPT</name>
<feature type="region of interest" description="Disordered" evidence="13">
    <location>
        <begin position="930"/>
        <end position="977"/>
    </location>
</feature>
<dbReference type="OrthoDB" id="10262720at2759"/>
<dbReference type="GO" id="GO:0004930">
    <property type="term" value="F:G protein-coupled receptor activity"/>
    <property type="evidence" value="ECO:0007669"/>
    <property type="project" value="InterPro"/>
</dbReference>
<feature type="domain" description="G-protein coupled receptors family 1 profile" evidence="15">
    <location>
        <begin position="133"/>
        <end position="207"/>
    </location>
</feature>
<dbReference type="PRINTS" id="PR00237">
    <property type="entry name" value="GPCRRHODOPSN"/>
</dbReference>
<dbReference type="GO" id="GO:0034663">
    <property type="term" value="C:endoplasmic reticulum chaperone complex"/>
    <property type="evidence" value="ECO:0007669"/>
    <property type="project" value="TreeGrafter"/>
</dbReference>
<comment type="caution">
    <text evidence="16">The sequence shown here is derived from an EMBL/GenBank/DDBJ whole genome shotgun (WGS) entry which is preliminary data.</text>
</comment>
<evidence type="ECO:0000313" key="17">
    <source>
        <dbReference type="Proteomes" id="UP001151699"/>
    </source>
</evidence>
<dbReference type="GO" id="GO:0140662">
    <property type="term" value="F:ATP-dependent protein folding chaperone"/>
    <property type="evidence" value="ECO:0007669"/>
    <property type="project" value="InterPro"/>
</dbReference>
<feature type="transmembrane region" description="Helical" evidence="14">
    <location>
        <begin position="186"/>
        <end position="209"/>
    </location>
</feature>
<dbReference type="PROSITE" id="PS50890">
    <property type="entry name" value="PUA"/>
    <property type="match status" value="1"/>
</dbReference>
<evidence type="ECO:0000313" key="16">
    <source>
        <dbReference type="EMBL" id="KAJ6634721.1"/>
    </source>
</evidence>
<feature type="compositionally biased region" description="Basic and acidic residues" evidence="13">
    <location>
        <begin position="666"/>
        <end position="688"/>
    </location>
</feature>
<feature type="region of interest" description="Disordered" evidence="13">
    <location>
        <begin position="657"/>
        <end position="688"/>
    </location>
</feature>
<dbReference type="PROSITE" id="PS51257">
    <property type="entry name" value="PROKAR_LIPOPROTEIN"/>
    <property type="match status" value="1"/>
</dbReference>
<dbReference type="GO" id="GO:0005788">
    <property type="term" value="C:endoplasmic reticulum lumen"/>
    <property type="evidence" value="ECO:0007669"/>
    <property type="project" value="UniProtKB-SubCell"/>
</dbReference>
<dbReference type="FunFam" id="3.30.420.40:FF:000171">
    <property type="entry name" value="Heat shock 70 kDa protein 4"/>
    <property type="match status" value="1"/>
</dbReference>
<evidence type="ECO:0000256" key="11">
    <source>
        <dbReference type="ARBA" id="ARBA00023186"/>
    </source>
</evidence>
<protein>
    <recommendedName>
        <fullName evidence="12">Hypoxia up-regulated protein 1</fullName>
    </recommendedName>
</protein>
<feature type="transmembrane region" description="Helical" evidence="14">
    <location>
        <begin position="131"/>
        <end position="153"/>
    </location>
</feature>
<gene>
    <name evidence="16" type="primary">hyou1</name>
    <name evidence="16" type="ORF">Bhyg_13300</name>
</gene>
<dbReference type="InterPro" id="IPR017452">
    <property type="entry name" value="GPCR_Rhodpsn_7TM"/>
</dbReference>
<keyword evidence="5 14" id="KW-0812">Transmembrane</keyword>
<keyword evidence="17" id="KW-1185">Reference proteome</keyword>
<dbReference type="GO" id="GO:0005524">
    <property type="term" value="F:ATP binding"/>
    <property type="evidence" value="ECO:0007669"/>
    <property type="project" value="UniProtKB-KW"/>
</dbReference>
<dbReference type="FunFam" id="3.90.640.10:FF:000012">
    <property type="entry name" value="Hypoxia up-regulated protein 1"/>
    <property type="match status" value="1"/>
</dbReference>
<reference evidence="16" key="1">
    <citation type="submission" date="2022-07" db="EMBL/GenBank/DDBJ databases">
        <authorList>
            <person name="Trinca V."/>
            <person name="Uliana J.V.C."/>
            <person name="Torres T.T."/>
            <person name="Ward R.J."/>
            <person name="Monesi N."/>
        </authorList>
    </citation>
    <scope>NUCLEOTIDE SEQUENCE</scope>
    <source>
        <strain evidence="16">HSMRA1968</strain>
        <tissue evidence="16">Whole embryos</tissue>
    </source>
</reference>
<evidence type="ECO:0000256" key="6">
    <source>
        <dbReference type="ARBA" id="ARBA00022729"/>
    </source>
</evidence>
<dbReference type="Proteomes" id="UP001151699">
    <property type="component" value="Chromosome C"/>
</dbReference>
<dbReference type="FunFam" id="1.20.1270.10:FF:000002">
    <property type="entry name" value="Heat shock 70 kDa protein 4"/>
    <property type="match status" value="1"/>
</dbReference>
<dbReference type="PROSITE" id="PS01036">
    <property type="entry name" value="HSP70_3"/>
    <property type="match status" value="1"/>
</dbReference>
<evidence type="ECO:0000256" key="4">
    <source>
        <dbReference type="ARBA" id="ARBA00010663"/>
    </source>
</evidence>
<proteinExistence type="inferred from homology"/>
<evidence type="ECO:0000256" key="2">
    <source>
        <dbReference type="ARBA" id="ARBA00004370"/>
    </source>
</evidence>
<feature type="compositionally biased region" description="Basic and acidic residues" evidence="13">
    <location>
        <begin position="930"/>
        <end position="953"/>
    </location>
</feature>
<dbReference type="GO" id="GO:0030968">
    <property type="term" value="P:endoplasmic reticulum unfolded protein response"/>
    <property type="evidence" value="ECO:0007669"/>
    <property type="project" value="TreeGrafter"/>
</dbReference>
<evidence type="ECO:0000256" key="13">
    <source>
        <dbReference type="SAM" id="MobiDB-lite"/>
    </source>
</evidence>
<dbReference type="SUPFAM" id="SSF53067">
    <property type="entry name" value="Actin-like ATPase domain"/>
    <property type="match status" value="2"/>
</dbReference>
<evidence type="ECO:0000256" key="10">
    <source>
        <dbReference type="ARBA" id="ARBA00023136"/>
    </source>
</evidence>
<dbReference type="Gene3D" id="1.20.1070.10">
    <property type="entry name" value="Rhodopsin 7-helix transmembrane proteins"/>
    <property type="match status" value="1"/>
</dbReference>
<evidence type="ECO:0000256" key="3">
    <source>
        <dbReference type="ARBA" id="ARBA00007381"/>
    </source>
</evidence>
<accession>A0A9Q0RW75</accession>
<sequence length="977" mass="109870">MAISAKTCPLKVQNYLGTMRQLYTSLVLGLACTFLMLCFISHTHGAAVMSIDLGSEWMKIGVVSPGVPMEIALNKESKRKTPAVIAFRDGARIFGEDAQTIGLRFPSNTFAYLMDLLGKTVDNPIVDLYRIQLLVANLAHFWIPLFVIIGAYGSITLKVWKRKLGDDLTQTQINAMILQKWKTIKMLIATVAVFALCWLPFFIFNVIAFKSDSSKKRPCNQNIAFLLVIWMAFSRKRFPYYEIVGDADRNTVLFKTEDNLYSVEELIAQLIQKAREFAEDSTSQQITECVLVVPGYFGQAERNALLDAANLANIKVLQLINDYSAVALNYGIFRRKEMNETAQYFIFYDMGAYKTSAAVVSYQLVKDKATRETNPNIQVLGVGYDRLLGGLEMQLRLRDYLAQEFNNMKKTKTDVFTSPRALAKLFKEAGRVKNVLSANANHFAQIEGLLDEQDFKFQVTREKFEELCSDLFERVAAPLQQALSSSGLALENINQVILFGGGTRVPKVQDVLRNAIKQEMGKNVNMDESAAMGAVYKAADLAMGFKVKKFKVITFNKHTEDFTFNVNYAELDQLNADEVNRLGSLNLTKVTLSDVANVIKANSGDNIEPKGIKAHFVMDDSGVFTCTGVEYVVEKTVTETEDEGTLSKLGSTISKLFSGTPTDNSQNKDKSKDETTSKEKKEEPKVEEAKPKIVVLKEKIPSKVETLYTVRLDGEKLEATKKKVEDLNVLEKKIVRRETALNALETFVIDSNQKLDEEEYSSCGSEEEIEAVRKACADVSDWMYEDGENAEAEVYEEKLKELEKLTNDIYGRHWEHTQRPDAINMLNGYLNYSSVFLLTVRNHSKEVNPDKDVFTSVEIGSLEKIITNTEKWLADESEAQNSLARNVPVRLTVKAINDKTAALDREVKYLKNKLKIWKPKIVEEALKKAKESNATKVGKNETTDGVKDIKMDTEEQVDTPETSETVDAAETENDTFL</sequence>
<evidence type="ECO:0000256" key="7">
    <source>
        <dbReference type="ARBA" id="ARBA00022741"/>
    </source>
</evidence>
<evidence type="ECO:0000256" key="5">
    <source>
        <dbReference type="ARBA" id="ARBA00022692"/>
    </source>
</evidence>
<dbReference type="Gene3D" id="3.30.30.30">
    <property type="match status" value="1"/>
</dbReference>
<dbReference type="CDD" id="cd00637">
    <property type="entry name" value="7tm_classA_rhodopsin-like"/>
    <property type="match status" value="1"/>
</dbReference>
<dbReference type="AlphaFoldDB" id="A0A9Q0RW75"/>
<dbReference type="SUPFAM" id="SSF81321">
    <property type="entry name" value="Family A G protein-coupled receptor-like"/>
    <property type="match status" value="1"/>
</dbReference>
<dbReference type="InterPro" id="IPR029048">
    <property type="entry name" value="HSP70_C_sf"/>
</dbReference>
<evidence type="ECO:0000256" key="12">
    <source>
        <dbReference type="ARBA" id="ARBA00040503"/>
    </source>
</evidence>
<dbReference type="EMBL" id="WJQU01000004">
    <property type="protein sequence ID" value="KAJ6634721.1"/>
    <property type="molecule type" value="Genomic_DNA"/>
</dbReference>
<keyword evidence="8" id="KW-0067">ATP-binding</keyword>
<dbReference type="PROSITE" id="PS50262">
    <property type="entry name" value="G_PROTEIN_RECEP_F1_2"/>
    <property type="match status" value="1"/>
</dbReference>
<keyword evidence="7" id="KW-0547">Nucleotide-binding</keyword>
<keyword evidence="6" id="KW-0732">Signal</keyword>
<evidence type="ECO:0000256" key="8">
    <source>
        <dbReference type="ARBA" id="ARBA00022840"/>
    </source>
</evidence>
<evidence type="ECO:0000259" key="15">
    <source>
        <dbReference type="PROSITE" id="PS50262"/>
    </source>
</evidence>
<comment type="similarity">
    <text evidence="3">Belongs to the heat shock protein 70 family.</text>
</comment>
<dbReference type="PANTHER" id="PTHR45639:SF3">
    <property type="entry name" value="HYPOXIA UP-REGULATED PROTEIN 1"/>
    <property type="match status" value="1"/>
</dbReference>
<comment type="subcellular location">
    <subcellularLocation>
        <location evidence="1">Endoplasmic reticulum lumen</location>
    </subcellularLocation>
    <subcellularLocation>
        <location evidence="2">Membrane</location>
    </subcellularLocation>
</comment>
<dbReference type="InterPro" id="IPR000276">
    <property type="entry name" value="GPCR_Rhodpsn"/>
</dbReference>
<keyword evidence="10 14" id="KW-0472">Membrane</keyword>
<dbReference type="CDD" id="cd10230">
    <property type="entry name" value="ASKHA_NBD_HSP70_HYOU1"/>
    <property type="match status" value="1"/>
</dbReference>
<dbReference type="InterPro" id="IPR018181">
    <property type="entry name" value="Heat_shock_70_CS"/>
</dbReference>
<evidence type="ECO:0000256" key="9">
    <source>
        <dbReference type="ARBA" id="ARBA00022989"/>
    </source>
</evidence>
<organism evidence="16 17">
    <name type="scientific">Pseudolycoriella hygida</name>
    <dbReference type="NCBI Taxonomy" id="35572"/>
    <lineage>
        <taxon>Eukaryota</taxon>
        <taxon>Metazoa</taxon>
        <taxon>Ecdysozoa</taxon>
        <taxon>Arthropoda</taxon>
        <taxon>Hexapoda</taxon>
        <taxon>Insecta</taxon>
        <taxon>Pterygota</taxon>
        <taxon>Neoptera</taxon>
        <taxon>Endopterygota</taxon>
        <taxon>Diptera</taxon>
        <taxon>Nematocera</taxon>
        <taxon>Sciaroidea</taxon>
        <taxon>Sciaridae</taxon>
        <taxon>Pseudolycoriella</taxon>
    </lineage>
</organism>
<dbReference type="InterPro" id="IPR013126">
    <property type="entry name" value="Hsp_70_fam"/>
</dbReference>
<feature type="compositionally biased region" description="Acidic residues" evidence="13">
    <location>
        <begin position="967"/>
        <end position="977"/>
    </location>
</feature>
<dbReference type="PANTHER" id="PTHR45639">
    <property type="entry name" value="HSC70CB, ISOFORM G-RELATED"/>
    <property type="match status" value="1"/>
</dbReference>
<dbReference type="SUPFAM" id="SSF100934">
    <property type="entry name" value="Heat shock protein 70kD (HSP70), C-terminal subdomain"/>
    <property type="match status" value="1"/>
</dbReference>
<dbReference type="GO" id="GO:0016020">
    <property type="term" value="C:membrane"/>
    <property type="evidence" value="ECO:0007669"/>
    <property type="project" value="UniProtKB-SubCell"/>
</dbReference>
<keyword evidence="9 14" id="KW-1133">Transmembrane helix</keyword>
<evidence type="ECO:0000256" key="1">
    <source>
        <dbReference type="ARBA" id="ARBA00004319"/>
    </source>
</evidence>
<dbReference type="Gene3D" id="3.30.420.40">
    <property type="match status" value="3"/>
</dbReference>
<dbReference type="InterPro" id="IPR043129">
    <property type="entry name" value="ATPase_NBD"/>
</dbReference>
<evidence type="ECO:0000256" key="14">
    <source>
        <dbReference type="SAM" id="Phobius"/>
    </source>
</evidence>
<dbReference type="Pfam" id="PF00012">
    <property type="entry name" value="HSP70"/>
    <property type="match status" value="1"/>
</dbReference>
<feature type="transmembrane region" description="Helical" evidence="14">
    <location>
        <begin position="21"/>
        <end position="42"/>
    </location>
</feature>
<keyword evidence="11" id="KW-0143">Chaperone</keyword>